<protein>
    <submittedName>
        <fullName evidence="1">Uu.00g088540.m01.CDS01</fullName>
    </submittedName>
</protein>
<reference evidence="1" key="1">
    <citation type="submission" date="2023-10" db="EMBL/GenBank/DDBJ databases">
        <authorList>
            <person name="Hackl T."/>
        </authorList>
    </citation>
    <scope>NUCLEOTIDE SEQUENCE</scope>
</reference>
<organism evidence="1 2">
    <name type="scientific">Anthostomella pinea</name>
    <dbReference type="NCBI Taxonomy" id="933095"/>
    <lineage>
        <taxon>Eukaryota</taxon>
        <taxon>Fungi</taxon>
        <taxon>Dikarya</taxon>
        <taxon>Ascomycota</taxon>
        <taxon>Pezizomycotina</taxon>
        <taxon>Sordariomycetes</taxon>
        <taxon>Xylariomycetidae</taxon>
        <taxon>Xylariales</taxon>
        <taxon>Xylariaceae</taxon>
        <taxon>Anthostomella</taxon>
    </lineage>
</organism>
<gene>
    <name evidence="1" type="ORF">KHLLAP_LOCUS8136</name>
</gene>
<evidence type="ECO:0000313" key="1">
    <source>
        <dbReference type="EMBL" id="CAJ2507668.1"/>
    </source>
</evidence>
<evidence type="ECO:0000313" key="2">
    <source>
        <dbReference type="Proteomes" id="UP001295740"/>
    </source>
</evidence>
<proteinExistence type="predicted"/>
<name>A0AAI8YK82_9PEZI</name>
<dbReference type="Proteomes" id="UP001295740">
    <property type="component" value="Unassembled WGS sequence"/>
</dbReference>
<comment type="caution">
    <text evidence="1">The sequence shown here is derived from an EMBL/GenBank/DDBJ whole genome shotgun (WGS) entry which is preliminary data.</text>
</comment>
<keyword evidence="2" id="KW-1185">Reference proteome</keyword>
<dbReference type="EMBL" id="CAUWAG010000010">
    <property type="protein sequence ID" value="CAJ2507668.1"/>
    <property type="molecule type" value="Genomic_DNA"/>
</dbReference>
<sequence>MSSTGTASTHDLVPADDVEDIRNMLVLGTSGQRGVVMTFVRVVGLPAQRRATR</sequence>
<accession>A0AAI8YK82</accession>
<dbReference type="AlphaFoldDB" id="A0AAI8YK82"/>